<keyword evidence="4" id="KW-1185">Reference proteome</keyword>
<feature type="compositionally biased region" description="Pro residues" evidence="1">
    <location>
        <begin position="377"/>
        <end position="388"/>
    </location>
</feature>
<evidence type="ECO:0008006" key="5">
    <source>
        <dbReference type="Google" id="ProtNLM"/>
    </source>
</evidence>
<keyword evidence="2" id="KW-0472">Membrane</keyword>
<evidence type="ECO:0000313" key="3">
    <source>
        <dbReference type="EMBL" id="KAJ8750905.1"/>
    </source>
</evidence>
<name>A0AAV8SFU2_9ROSI</name>
<dbReference type="Proteomes" id="UP001159364">
    <property type="component" value="Linkage Group LG11"/>
</dbReference>
<feature type="compositionally biased region" description="Basic and acidic residues" evidence="1">
    <location>
        <begin position="275"/>
        <end position="295"/>
    </location>
</feature>
<sequence length="554" mass="62057">MPRRGSPSPLRNLPLLIIILPVVALLLLFFALPSLLSATNHKIRSSTVKNGWDSVNVCLVLFAILCGIFARRNDDDSTTNDYDRSTQNVPRVAHDSKPQQYSVSNQWFDQFSEKIFANPSFNTPVTSTGRLKRNSSSYPDLKIESLWENSDDHDHFRFFDDCEINKYRSSSEYSHHGTPRSIFEEPSVKEIQVDTFILRSSTQQKSPAPPTPPPPPPPPRTDHKQSHTYRTVSRKEMVDKEREHHHDFKKINSPSPRILTSPPPPPPQIKSPISSEHKYRKSWERKRSNTTREIKMVLASVLHNQKKRKKKHKAKSSSAENPIHPSSQSPSFLEPSLSSEKPLPAPPVPPPPPPPPPSFFHSLFRKGNKSKRIHSFSPPPPPPPPPPTSKRWSKRQGQVPPPPAGPPPPSKSSKHRNSAATGRPPLPTKGTNLYDENVNSGGQSPLIPMPPPPPPPPFKVPGFRFVLKGDFVKLSSSAHSSRCGSPEPEEIDKEPSSEKVNTINDSSRTVFCPSPDVNIKADSFIARLRDGWRLENINSSKEKRSLDQDPEPVP</sequence>
<feature type="compositionally biased region" description="Basic residues" evidence="1">
    <location>
        <begin position="363"/>
        <end position="374"/>
    </location>
</feature>
<feature type="compositionally biased region" description="Pro residues" evidence="1">
    <location>
        <begin position="399"/>
        <end position="410"/>
    </location>
</feature>
<feature type="compositionally biased region" description="Pro residues" evidence="1">
    <location>
        <begin position="343"/>
        <end position="358"/>
    </location>
</feature>
<keyword evidence="2" id="KW-1133">Transmembrane helix</keyword>
<proteinExistence type="predicted"/>
<dbReference type="EMBL" id="JAIWQS010000011">
    <property type="protein sequence ID" value="KAJ8750905.1"/>
    <property type="molecule type" value="Genomic_DNA"/>
</dbReference>
<feature type="compositionally biased region" description="Low complexity" evidence="1">
    <location>
        <begin position="325"/>
        <end position="342"/>
    </location>
</feature>
<accession>A0AAV8SFU2</accession>
<evidence type="ECO:0000256" key="2">
    <source>
        <dbReference type="SAM" id="Phobius"/>
    </source>
</evidence>
<organism evidence="3 4">
    <name type="scientific">Erythroxylum novogranatense</name>
    <dbReference type="NCBI Taxonomy" id="1862640"/>
    <lineage>
        <taxon>Eukaryota</taxon>
        <taxon>Viridiplantae</taxon>
        <taxon>Streptophyta</taxon>
        <taxon>Embryophyta</taxon>
        <taxon>Tracheophyta</taxon>
        <taxon>Spermatophyta</taxon>
        <taxon>Magnoliopsida</taxon>
        <taxon>eudicotyledons</taxon>
        <taxon>Gunneridae</taxon>
        <taxon>Pentapetalae</taxon>
        <taxon>rosids</taxon>
        <taxon>fabids</taxon>
        <taxon>Malpighiales</taxon>
        <taxon>Erythroxylaceae</taxon>
        <taxon>Erythroxylum</taxon>
    </lineage>
</organism>
<feature type="compositionally biased region" description="Pro residues" evidence="1">
    <location>
        <begin position="207"/>
        <end position="219"/>
    </location>
</feature>
<feature type="compositionally biased region" description="Basic and acidic residues" evidence="1">
    <location>
        <begin position="233"/>
        <end position="250"/>
    </location>
</feature>
<feature type="region of interest" description="Disordered" evidence="1">
    <location>
        <begin position="76"/>
        <end position="97"/>
    </location>
</feature>
<feature type="region of interest" description="Disordered" evidence="1">
    <location>
        <begin position="201"/>
        <end position="462"/>
    </location>
</feature>
<feature type="region of interest" description="Disordered" evidence="1">
    <location>
        <begin position="476"/>
        <end position="500"/>
    </location>
</feature>
<evidence type="ECO:0000313" key="4">
    <source>
        <dbReference type="Proteomes" id="UP001159364"/>
    </source>
</evidence>
<gene>
    <name evidence="3" type="ORF">K2173_016086</name>
</gene>
<protein>
    <recommendedName>
        <fullName evidence="5">Hydroxyproline-rich glycoprotein family protein</fullName>
    </recommendedName>
</protein>
<evidence type="ECO:0000256" key="1">
    <source>
        <dbReference type="SAM" id="MobiDB-lite"/>
    </source>
</evidence>
<keyword evidence="2" id="KW-0812">Transmembrane</keyword>
<comment type="caution">
    <text evidence="3">The sequence shown here is derived from an EMBL/GenBank/DDBJ whole genome shotgun (WGS) entry which is preliminary data.</text>
</comment>
<dbReference type="PANTHER" id="PTHR33098">
    <property type="entry name" value="COTTON FIBER (DUF761)"/>
    <property type="match status" value="1"/>
</dbReference>
<feature type="compositionally biased region" description="Pro residues" evidence="1">
    <location>
        <begin position="447"/>
        <end position="459"/>
    </location>
</feature>
<dbReference type="AlphaFoldDB" id="A0AAV8SFU2"/>
<reference evidence="3 4" key="1">
    <citation type="submission" date="2021-09" db="EMBL/GenBank/DDBJ databases">
        <title>Genomic insights and catalytic innovation underlie evolution of tropane alkaloids biosynthesis.</title>
        <authorList>
            <person name="Wang Y.-J."/>
            <person name="Tian T."/>
            <person name="Huang J.-P."/>
            <person name="Huang S.-X."/>
        </authorList>
    </citation>
    <scope>NUCLEOTIDE SEQUENCE [LARGE SCALE GENOMIC DNA]</scope>
    <source>
        <strain evidence="3">KIB-2018</strain>
        <tissue evidence="3">Leaf</tissue>
    </source>
</reference>
<feature type="transmembrane region" description="Helical" evidence="2">
    <location>
        <begin position="12"/>
        <end position="32"/>
    </location>
</feature>
<dbReference type="PANTHER" id="PTHR33098:SF71">
    <property type="entry name" value="HYDROXYPROLINE-RICH GLYCOPROTEIN FAMILY PROTEIN"/>
    <property type="match status" value="1"/>
</dbReference>
<feature type="compositionally biased region" description="Basic residues" evidence="1">
    <location>
        <begin position="304"/>
        <end position="315"/>
    </location>
</feature>